<dbReference type="Proteomes" id="UP000220702">
    <property type="component" value="Unassembled WGS sequence"/>
</dbReference>
<evidence type="ECO:0000256" key="1">
    <source>
        <dbReference type="SAM" id="MobiDB-lite"/>
    </source>
</evidence>
<dbReference type="Pfam" id="PF20585">
    <property type="entry name" value="Pectate_lyase_5"/>
    <property type="match status" value="1"/>
</dbReference>
<feature type="signal peptide" evidence="2">
    <location>
        <begin position="1"/>
        <end position="33"/>
    </location>
</feature>
<keyword evidence="2" id="KW-0732">Signal</keyword>
<dbReference type="RefSeq" id="WP_098901724.1">
    <property type="nucleotide sequence ID" value="NZ_NVNL01000006.1"/>
</dbReference>
<feature type="compositionally biased region" description="Basic and acidic residues" evidence="1">
    <location>
        <begin position="83"/>
        <end position="93"/>
    </location>
</feature>
<evidence type="ECO:0000256" key="2">
    <source>
        <dbReference type="SAM" id="SignalP"/>
    </source>
</evidence>
<organism evidence="3 4">
    <name type="scientific">Bacillus thuringiensis</name>
    <dbReference type="NCBI Taxonomy" id="1428"/>
    <lineage>
        <taxon>Bacteria</taxon>
        <taxon>Bacillati</taxon>
        <taxon>Bacillota</taxon>
        <taxon>Bacilli</taxon>
        <taxon>Bacillales</taxon>
        <taxon>Bacillaceae</taxon>
        <taxon>Bacillus</taxon>
        <taxon>Bacillus cereus group</taxon>
    </lineage>
</organism>
<accession>A0A9X6TR59</accession>
<evidence type="ECO:0000313" key="4">
    <source>
        <dbReference type="Proteomes" id="UP000220702"/>
    </source>
</evidence>
<proteinExistence type="predicted"/>
<gene>
    <name evidence="3" type="ORF">CON71_04800</name>
</gene>
<comment type="caution">
    <text evidence="3">The sequence shown here is derived from an EMBL/GenBank/DDBJ whole genome shotgun (WGS) entry which is preliminary data.</text>
</comment>
<dbReference type="InterPro" id="IPR046776">
    <property type="entry name" value="Pectate_lyase_5"/>
</dbReference>
<dbReference type="EMBL" id="NVNL01000006">
    <property type="protein sequence ID" value="PEA91148.1"/>
    <property type="molecule type" value="Genomic_DNA"/>
</dbReference>
<name>A0A9X6TR59_BACTU</name>
<feature type="region of interest" description="Disordered" evidence="1">
    <location>
        <begin position="72"/>
        <end position="93"/>
    </location>
</feature>
<evidence type="ECO:0000313" key="3">
    <source>
        <dbReference type="EMBL" id="PEA91148.1"/>
    </source>
</evidence>
<protein>
    <submittedName>
        <fullName evidence="3">Uncharacterized protein</fullName>
    </submittedName>
</protein>
<feature type="compositionally biased region" description="Basic and acidic residues" evidence="1">
    <location>
        <begin position="36"/>
        <end position="52"/>
    </location>
</feature>
<feature type="region of interest" description="Disordered" evidence="1">
    <location>
        <begin position="28"/>
        <end position="55"/>
    </location>
</feature>
<dbReference type="AlphaFoldDB" id="A0A9X6TR59"/>
<sequence length="502" mass="55031">MTKKSNFKKKLKATVTTMTTAGILLTSVSPSYAEEQQDKKGTHIEQTQKTDELTDAEVQQESTQKDAIKDKLHTQNSNTLEIPHSKKQSELATSERDVTTFEEFQAAIADNTVRVINIMQSIKFKSNVYIATEKEVIINGNADKGVHIAAGEFSIFGENTKGSLSLNNANISMDIKNSKHIGFLNHINNVKIKDVNYTGKNAFVSQALKFLADGNNEIETEGGHILFGDYPNTSFTVRPGAKYKGKMGHRLEIGGAKKQSNASINIENNAELDLESSDNVLLLDGESSNFNVGENAVVTLTGKRVQNFDWSAVEVARSNVVLNQNSKFNIINSGGDAKSNGTALSVYHEGKVLVKAGAEFNVIDRIKSLGSVVSGESTNPRGEIIVDHSGSLNISGNAPALISGNLYVKMDAPKSYEFTNHQSGGRIWGHVQDFWPNLSFWHFSMNIWENTQGFEGEPKHSWKDVDFFNIRNIMGHSSEPEILKVDFGKIGKISGIGSSPKV</sequence>
<reference evidence="3 4" key="1">
    <citation type="submission" date="2017-09" db="EMBL/GenBank/DDBJ databases">
        <title>Large-scale bioinformatics analysis of Bacillus genomes uncovers conserved roles of natural products in bacterial physiology.</title>
        <authorList>
            <consortium name="Agbiome Team Llc"/>
            <person name="Bleich R.M."/>
            <person name="Grubbs K.J."/>
            <person name="Santa Maria K.C."/>
            <person name="Allen S.E."/>
            <person name="Farag S."/>
            <person name="Shank E.A."/>
            <person name="Bowers A."/>
        </authorList>
    </citation>
    <scope>NUCLEOTIDE SEQUENCE [LARGE SCALE GENOMIC DNA]</scope>
    <source>
        <strain evidence="3 4">AFS089089</strain>
    </source>
</reference>
<feature type="chain" id="PRO_5040900099" evidence="2">
    <location>
        <begin position="34"/>
        <end position="502"/>
    </location>
</feature>